<sequence length="676" mass="74101">MWSSRLKNLLCRWRAKAAVDAQQNADVRRALVESLYASPTSLTIGAIAGSAVSVAVARVAEDWVLTGLTALICLVATSRVVSATYFHRHMMKGSVKGSRGWELAYELGAWLYAASLGLMACAALIRSENAIIHMLAVSLATGYAGGISGRNAGRVHIAVGQVFLALAPTALGLWLVEDTGYRILSIVLVLMIPGMAEISNTTHRIVLQALTGKQQKTMLAAKFEKLARYDSLTGVENRMAMHMRIRDMFEEGDSSADQLAVLWIDLDRFKEINDSLGHMVGDQLLVSVAEKVGAVLAGRGSLARFGGDEFIILCRQTGRQEAAEIAEDIFEHFRDPFEVGGHNLAVTASIGIAVAPQDGADREEILQHADLALYHAKNGGRNRYSLFEWSMKERLHRVREIEAGLRRAIEQGEFSMRYQPIFDMKTGRVACCEALIRWHHPVLGDVSPGEFIPIAESISMIGPISEWVLGQACAAAAQWPDEIRVAVNISPALLRSGDLPRTVIACLYSSGLKARRLELEVTESVFLEDNLQTSQILRELQRIGLRLALDDFGTGYSSLSYLRSYKFDTIKVDQSFMAGIHKSYEDRAIIQSVAHLASALRMDTVAEGIETADQLRYANEAGFTNVQGYLLCRPLGDAAVSKLLNEQSGKDDMPLLDQQPSVNAYEDGFALQRGVS</sequence>
<feature type="transmembrane region" description="Helical" evidence="1">
    <location>
        <begin position="63"/>
        <end position="86"/>
    </location>
</feature>
<dbReference type="InterPro" id="IPR035919">
    <property type="entry name" value="EAL_sf"/>
</dbReference>
<keyword evidence="1" id="KW-1133">Transmembrane helix</keyword>
<dbReference type="EMBL" id="JACHOV010000001">
    <property type="protein sequence ID" value="MBB4639772.1"/>
    <property type="molecule type" value="Genomic_DNA"/>
</dbReference>
<accession>A0A840HP11</accession>
<dbReference type="Proteomes" id="UP000575068">
    <property type="component" value="Unassembled WGS sequence"/>
</dbReference>
<evidence type="ECO:0000313" key="5">
    <source>
        <dbReference type="Proteomes" id="UP000575068"/>
    </source>
</evidence>
<dbReference type="RefSeq" id="WP_184473648.1">
    <property type="nucleotide sequence ID" value="NZ_JACHOV010000001.1"/>
</dbReference>
<feature type="transmembrane region" description="Helical" evidence="1">
    <location>
        <begin position="131"/>
        <end position="148"/>
    </location>
</feature>
<dbReference type="Pfam" id="PF00990">
    <property type="entry name" value="GGDEF"/>
    <property type="match status" value="1"/>
</dbReference>
<keyword evidence="1" id="KW-0472">Membrane</keyword>
<dbReference type="NCBIfam" id="TIGR00254">
    <property type="entry name" value="GGDEF"/>
    <property type="match status" value="1"/>
</dbReference>
<comment type="caution">
    <text evidence="4">The sequence shown here is derived from an EMBL/GenBank/DDBJ whole genome shotgun (WGS) entry which is preliminary data.</text>
</comment>
<gene>
    <name evidence="4" type="ORF">HNQ99_000052</name>
</gene>
<feature type="transmembrane region" description="Helical" evidence="1">
    <location>
        <begin position="155"/>
        <end position="175"/>
    </location>
</feature>
<feature type="domain" description="EAL" evidence="2">
    <location>
        <begin position="398"/>
        <end position="648"/>
    </location>
</feature>
<dbReference type="Pfam" id="PF00563">
    <property type="entry name" value="EAL"/>
    <property type="match status" value="1"/>
</dbReference>
<dbReference type="AlphaFoldDB" id="A0A840HP11"/>
<dbReference type="InterPro" id="IPR000160">
    <property type="entry name" value="GGDEF_dom"/>
</dbReference>
<organism evidence="4 5">
    <name type="scientific">Rhizorhapis suberifaciens</name>
    <name type="common">corky root of lettuce</name>
    <dbReference type="NCBI Taxonomy" id="13656"/>
    <lineage>
        <taxon>Bacteria</taxon>
        <taxon>Pseudomonadati</taxon>
        <taxon>Pseudomonadota</taxon>
        <taxon>Alphaproteobacteria</taxon>
        <taxon>Sphingomonadales</taxon>
        <taxon>Sphingomonadaceae</taxon>
        <taxon>Rhizorhapis</taxon>
    </lineage>
</organism>
<dbReference type="CDD" id="cd01948">
    <property type="entry name" value="EAL"/>
    <property type="match status" value="1"/>
</dbReference>
<feature type="transmembrane region" description="Helical" evidence="1">
    <location>
        <begin position="35"/>
        <end position="57"/>
    </location>
</feature>
<keyword evidence="1" id="KW-0812">Transmembrane</keyword>
<keyword evidence="5" id="KW-1185">Reference proteome</keyword>
<proteinExistence type="predicted"/>
<dbReference type="FunFam" id="3.30.70.270:FF:000001">
    <property type="entry name" value="Diguanylate cyclase domain protein"/>
    <property type="match status" value="1"/>
</dbReference>
<dbReference type="PANTHER" id="PTHR44757:SF2">
    <property type="entry name" value="BIOFILM ARCHITECTURE MAINTENANCE PROTEIN MBAA"/>
    <property type="match status" value="1"/>
</dbReference>
<dbReference type="PROSITE" id="PS50883">
    <property type="entry name" value="EAL"/>
    <property type="match status" value="1"/>
</dbReference>
<feature type="transmembrane region" description="Helical" evidence="1">
    <location>
        <begin position="181"/>
        <end position="198"/>
    </location>
</feature>
<dbReference type="PANTHER" id="PTHR44757">
    <property type="entry name" value="DIGUANYLATE CYCLASE DGCP"/>
    <property type="match status" value="1"/>
</dbReference>
<dbReference type="Gene3D" id="3.30.70.270">
    <property type="match status" value="1"/>
</dbReference>
<dbReference type="InterPro" id="IPR052155">
    <property type="entry name" value="Biofilm_reg_signaling"/>
</dbReference>
<evidence type="ECO:0000259" key="3">
    <source>
        <dbReference type="PROSITE" id="PS50887"/>
    </source>
</evidence>
<evidence type="ECO:0000259" key="2">
    <source>
        <dbReference type="PROSITE" id="PS50883"/>
    </source>
</evidence>
<name>A0A840HP11_9SPHN</name>
<dbReference type="PROSITE" id="PS50887">
    <property type="entry name" value="GGDEF"/>
    <property type="match status" value="1"/>
</dbReference>
<protein>
    <submittedName>
        <fullName evidence="4">Diguanylate cyclase (GGDEF)-like protein</fullName>
    </submittedName>
</protein>
<dbReference type="SUPFAM" id="SSF55073">
    <property type="entry name" value="Nucleotide cyclase"/>
    <property type="match status" value="1"/>
</dbReference>
<dbReference type="CDD" id="cd01949">
    <property type="entry name" value="GGDEF"/>
    <property type="match status" value="1"/>
</dbReference>
<dbReference type="InterPro" id="IPR043128">
    <property type="entry name" value="Rev_trsase/Diguanyl_cyclase"/>
</dbReference>
<dbReference type="Gene3D" id="3.20.20.450">
    <property type="entry name" value="EAL domain"/>
    <property type="match status" value="1"/>
</dbReference>
<dbReference type="SMART" id="SM00052">
    <property type="entry name" value="EAL"/>
    <property type="match status" value="1"/>
</dbReference>
<dbReference type="InterPro" id="IPR029787">
    <property type="entry name" value="Nucleotide_cyclase"/>
</dbReference>
<dbReference type="SMART" id="SM00267">
    <property type="entry name" value="GGDEF"/>
    <property type="match status" value="1"/>
</dbReference>
<evidence type="ECO:0000313" key="4">
    <source>
        <dbReference type="EMBL" id="MBB4639772.1"/>
    </source>
</evidence>
<evidence type="ECO:0000256" key="1">
    <source>
        <dbReference type="SAM" id="Phobius"/>
    </source>
</evidence>
<dbReference type="SUPFAM" id="SSF141868">
    <property type="entry name" value="EAL domain-like"/>
    <property type="match status" value="1"/>
</dbReference>
<feature type="transmembrane region" description="Helical" evidence="1">
    <location>
        <begin position="107"/>
        <end position="125"/>
    </location>
</feature>
<dbReference type="GO" id="GO:0003824">
    <property type="term" value="F:catalytic activity"/>
    <property type="evidence" value="ECO:0007669"/>
    <property type="project" value="UniProtKB-ARBA"/>
</dbReference>
<dbReference type="InterPro" id="IPR001633">
    <property type="entry name" value="EAL_dom"/>
</dbReference>
<feature type="domain" description="GGDEF" evidence="3">
    <location>
        <begin position="257"/>
        <end position="389"/>
    </location>
</feature>
<reference evidence="4 5" key="1">
    <citation type="submission" date="2020-08" db="EMBL/GenBank/DDBJ databases">
        <title>Genomic Encyclopedia of Type Strains, Phase IV (KMG-IV): sequencing the most valuable type-strain genomes for metagenomic binning, comparative biology and taxonomic classification.</title>
        <authorList>
            <person name="Goeker M."/>
        </authorList>
    </citation>
    <scope>NUCLEOTIDE SEQUENCE [LARGE SCALE GENOMIC DNA]</scope>
    <source>
        <strain evidence="4 5">DSM 7465</strain>
    </source>
</reference>